<feature type="domain" description="BHLH" evidence="2">
    <location>
        <begin position="92"/>
        <end position="157"/>
    </location>
</feature>
<feature type="compositionally biased region" description="Low complexity" evidence="1">
    <location>
        <begin position="52"/>
        <end position="84"/>
    </location>
</feature>
<feature type="region of interest" description="Disordered" evidence="1">
    <location>
        <begin position="49"/>
        <end position="85"/>
    </location>
</feature>
<feature type="region of interest" description="Disordered" evidence="1">
    <location>
        <begin position="171"/>
        <end position="203"/>
    </location>
</feature>
<evidence type="ECO:0000256" key="1">
    <source>
        <dbReference type="SAM" id="MobiDB-lite"/>
    </source>
</evidence>
<dbReference type="PANTHER" id="PTHR47787">
    <property type="entry name" value="CENTROMERE-BINDING PROTEIN 1"/>
    <property type="match status" value="1"/>
</dbReference>
<evidence type="ECO:0000313" key="4">
    <source>
        <dbReference type="Proteomes" id="UP000078561"/>
    </source>
</evidence>
<dbReference type="GO" id="GO:0005634">
    <property type="term" value="C:nucleus"/>
    <property type="evidence" value="ECO:0007669"/>
    <property type="project" value="TreeGrafter"/>
</dbReference>
<dbReference type="OrthoDB" id="71302at2759"/>
<feature type="compositionally biased region" description="Low complexity" evidence="1">
    <location>
        <begin position="171"/>
        <end position="191"/>
    </location>
</feature>
<dbReference type="InterPro" id="IPR036638">
    <property type="entry name" value="HLH_DNA-bd_sf"/>
</dbReference>
<dbReference type="AlphaFoldDB" id="A0A168NUD3"/>
<dbReference type="SMART" id="SM00353">
    <property type="entry name" value="HLH"/>
    <property type="match status" value="1"/>
</dbReference>
<dbReference type="Gene3D" id="4.10.280.10">
    <property type="entry name" value="Helix-loop-helix DNA-binding domain"/>
    <property type="match status" value="1"/>
</dbReference>
<dbReference type="PROSITE" id="PS50888">
    <property type="entry name" value="BHLH"/>
    <property type="match status" value="1"/>
</dbReference>
<dbReference type="InterPro" id="IPR011598">
    <property type="entry name" value="bHLH_dom"/>
</dbReference>
<organism evidence="3">
    <name type="scientific">Absidia glauca</name>
    <name type="common">Pin mould</name>
    <dbReference type="NCBI Taxonomy" id="4829"/>
    <lineage>
        <taxon>Eukaryota</taxon>
        <taxon>Fungi</taxon>
        <taxon>Fungi incertae sedis</taxon>
        <taxon>Mucoromycota</taxon>
        <taxon>Mucoromycotina</taxon>
        <taxon>Mucoromycetes</taxon>
        <taxon>Mucorales</taxon>
        <taxon>Cunninghamellaceae</taxon>
        <taxon>Absidia</taxon>
    </lineage>
</organism>
<name>A0A168NUD3_ABSGL</name>
<evidence type="ECO:0000259" key="2">
    <source>
        <dbReference type="PROSITE" id="PS50888"/>
    </source>
</evidence>
<dbReference type="InParanoid" id="A0A168NUD3"/>
<keyword evidence="4" id="KW-1185">Reference proteome</keyword>
<dbReference type="GO" id="GO:0046983">
    <property type="term" value="F:protein dimerization activity"/>
    <property type="evidence" value="ECO:0007669"/>
    <property type="project" value="InterPro"/>
</dbReference>
<dbReference type="SUPFAM" id="SSF47459">
    <property type="entry name" value="HLH, helix-loop-helix DNA-binding domain"/>
    <property type="match status" value="1"/>
</dbReference>
<accession>A0A168NUD3</accession>
<dbReference type="GO" id="GO:0003700">
    <property type="term" value="F:DNA-binding transcription factor activity"/>
    <property type="evidence" value="ECO:0007669"/>
    <property type="project" value="TreeGrafter"/>
</dbReference>
<gene>
    <name evidence="3" type="primary">ABSGL_06969.1 scaffold 8715</name>
</gene>
<protein>
    <recommendedName>
        <fullName evidence="2">BHLH domain-containing protein</fullName>
    </recommendedName>
</protein>
<evidence type="ECO:0000313" key="3">
    <source>
        <dbReference type="EMBL" id="SAM01228.1"/>
    </source>
</evidence>
<dbReference type="Proteomes" id="UP000078561">
    <property type="component" value="Unassembled WGS sequence"/>
</dbReference>
<reference evidence="3" key="1">
    <citation type="submission" date="2016-04" db="EMBL/GenBank/DDBJ databases">
        <authorList>
            <person name="Evans L.H."/>
            <person name="Alamgir A."/>
            <person name="Owens N."/>
            <person name="Weber N.D."/>
            <person name="Virtaneva K."/>
            <person name="Barbian K."/>
            <person name="Babar A."/>
            <person name="Rosenke K."/>
        </authorList>
    </citation>
    <scope>NUCLEOTIDE SEQUENCE [LARGE SCALE GENOMIC DNA]</scope>
    <source>
        <strain evidence="3">CBS 101.48</strain>
    </source>
</reference>
<dbReference type="Pfam" id="PF00010">
    <property type="entry name" value="HLH"/>
    <property type="match status" value="1"/>
</dbReference>
<dbReference type="PANTHER" id="PTHR47787:SF1">
    <property type="entry name" value="CENTROMERE-BINDING PROTEIN 1"/>
    <property type="match status" value="1"/>
</dbReference>
<sequence length="203" mass="22635">MIPMPNVATHNSNTCDVNTMINNDKNDTVCKMEVDTIEKPSSEFTIKFAKGSSAPSTDTPSPSQSPKDTTTTTLTTTTTTKPVPGSAEWYELRKENHKKVERKRRETINQAMDDLGAVIPGNEKNKSRILGRAVQHIKGLMEEIIGLRKQVDHYRQTTQQQMVEIADLKAQLQAQQGSDGQQQQQQQRSMQNRTPCAPPVISS</sequence>
<proteinExistence type="predicted"/>
<dbReference type="EMBL" id="LT553525">
    <property type="protein sequence ID" value="SAM01228.1"/>
    <property type="molecule type" value="Genomic_DNA"/>
</dbReference>
<dbReference type="STRING" id="4829.A0A168NUD3"/>